<dbReference type="PROSITE" id="PS51198">
    <property type="entry name" value="UVRD_HELICASE_ATP_BIND"/>
    <property type="match status" value="1"/>
</dbReference>
<evidence type="ECO:0000256" key="9">
    <source>
        <dbReference type="ARBA" id="ARBA00034808"/>
    </source>
</evidence>
<evidence type="ECO:0000256" key="11">
    <source>
        <dbReference type="PROSITE-ProRule" id="PRU00560"/>
    </source>
</evidence>
<dbReference type="InterPro" id="IPR014016">
    <property type="entry name" value="UvrD-like_ATP-bd"/>
</dbReference>
<evidence type="ECO:0000256" key="7">
    <source>
        <dbReference type="ARBA" id="ARBA00023235"/>
    </source>
</evidence>
<dbReference type="InterPro" id="IPR027417">
    <property type="entry name" value="P-loop_NTPase"/>
</dbReference>
<evidence type="ECO:0000313" key="16">
    <source>
        <dbReference type="Proteomes" id="UP000078287"/>
    </source>
</evidence>
<keyword evidence="6" id="KW-0238">DNA-binding</keyword>
<dbReference type="PROSITE" id="PS51217">
    <property type="entry name" value="UVRD_HELICASE_CTER"/>
    <property type="match status" value="1"/>
</dbReference>
<dbReference type="STRING" id="1707952.A6A03_14575"/>
<keyword evidence="2 11" id="KW-0547">Nucleotide-binding</keyword>
<evidence type="ECO:0000256" key="6">
    <source>
        <dbReference type="ARBA" id="ARBA00023125"/>
    </source>
</evidence>
<dbReference type="GO" id="GO:0003677">
    <property type="term" value="F:DNA binding"/>
    <property type="evidence" value="ECO:0007669"/>
    <property type="project" value="UniProtKB-KW"/>
</dbReference>
<evidence type="ECO:0000256" key="12">
    <source>
        <dbReference type="SAM" id="Coils"/>
    </source>
</evidence>
<dbReference type="Proteomes" id="UP000078287">
    <property type="component" value="Unassembled WGS sequence"/>
</dbReference>
<dbReference type="Gene3D" id="1.10.10.160">
    <property type="match status" value="1"/>
</dbReference>
<evidence type="ECO:0000256" key="8">
    <source>
        <dbReference type="ARBA" id="ARBA00034617"/>
    </source>
</evidence>
<keyword evidence="12" id="KW-0175">Coiled coil</keyword>
<comment type="caution">
    <text evidence="15">The sequence shown here is derived from an EMBL/GenBank/DDBJ whole genome shotgun (WGS) entry which is preliminary data.</text>
</comment>
<dbReference type="GO" id="GO:0005829">
    <property type="term" value="C:cytosol"/>
    <property type="evidence" value="ECO:0007669"/>
    <property type="project" value="TreeGrafter"/>
</dbReference>
<keyword evidence="4 11" id="KW-0347">Helicase</keyword>
<dbReference type="OrthoDB" id="9810135at2"/>
<dbReference type="CDD" id="cd18807">
    <property type="entry name" value="SF1_C_UvrD"/>
    <property type="match status" value="1"/>
</dbReference>
<comment type="similarity">
    <text evidence="1">Belongs to the helicase family. UvrD subfamily.</text>
</comment>
<evidence type="ECO:0000256" key="2">
    <source>
        <dbReference type="ARBA" id="ARBA00022741"/>
    </source>
</evidence>
<evidence type="ECO:0000256" key="1">
    <source>
        <dbReference type="ARBA" id="ARBA00009922"/>
    </source>
</evidence>
<organism evidence="15 16">
    <name type="scientific">Chloroflexus islandicus</name>
    <dbReference type="NCBI Taxonomy" id="1707952"/>
    <lineage>
        <taxon>Bacteria</taxon>
        <taxon>Bacillati</taxon>
        <taxon>Chloroflexota</taxon>
        <taxon>Chloroflexia</taxon>
        <taxon>Chloroflexales</taxon>
        <taxon>Chloroflexineae</taxon>
        <taxon>Chloroflexaceae</taxon>
        <taxon>Chloroflexus</taxon>
    </lineage>
</organism>
<dbReference type="GO" id="GO:0043138">
    <property type="term" value="F:3'-5' DNA helicase activity"/>
    <property type="evidence" value="ECO:0007669"/>
    <property type="project" value="UniProtKB-EC"/>
</dbReference>
<dbReference type="EC" id="5.6.2.4" evidence="9"/>
<dbReference type="Pfam" id="PF00580">
    <property type="entry name" value="UvrD-helicase"/>
    <property type="match status" value="1"/>
</dbReference>
<evidence type="ECO:0000256" key="10">
    <source>
        <dbReference type="ARBA" id="ARBA00048988"/>
    </source>
</evidence>
<comment type="catalytic activity">
    <reaction evidence="8">
        <text>Couples ATP hydrolysis with the unwinding of duplex DNA by translocating in the 3'-5' direction.</text>
        <dbReference type="EC" id="5.6.2.4"/>
    </reaction>
</comment>
<dbReference type="PANTHER" id="PTHR11070">
    <property type="entry name" value="UVRD / RECB / PCRA DNA HELICASE FAMILY MEMBER"/>
    <property type="match status" value="1"/>
</dbReference>
<dbReference type="PANTHER" id="PTHR11070:SF2">
    <property type="entry name" value="ATP-DEPENDENT DNA HELICASE SRS2"/>
    <property type="match status" value="1"/>
</dbReference>
<keyword evidence="7" id="KW-0413">Isomerase</keyword>
<reference evidence="15 16" key="1">
    <citation type="submission" date="2016-04" db="EMBL/GenBank/DDBJ databases">
        <title>Chloroflexus islandicus sp. nov., a thermophilic filamentous anoxygenic phototrophic bacterium from geyser Strokkur (Iceland).</title>
        <authorList>
            <person name="Gaisin V.A."/>
            <person name="Kalashnikov A.M."/>
            <person name="Sukhacheva M.V."/>
            <person name="Grouzdev D.S."/>
            <person name="Ivanov T.M."/>
            <person name="Kuznetsov B."/>
            <person name="Gorlenko V.M."/>
        </authorList>
    </citation>
    <scope>NUCLEOTIDE SEQUENCE [LARGE SCALE GENOMIC DNA]</scope>
    <source>
        <strain evidence="16">isl-2</strain>
    </source>
</reference>
<keyword evidence="5 11" id="KW-0067">ATP-binding</keyword>
<evidence type="ECO:0000259" key="13">
    <source>
        <dbReference type="PROSITE" id="PS51198"/>
    </source>
</evidence>
<dbReference type="GO" id="GO:0016887">
    <property type="term" value="F:ATP hydrolysis activity"/>
    <property type="evidence" value="ECO:0007669"/>
    <property type="project" value="RHEA"/>
</dbReference>
<gene>
    <name evidence="15" type="ORF">A6A03_14575</name>
</gene>
<dbReference type="RefSeq" id="WP_066787563.1">
    <property type="nucleotide sequence ID" value="NZ_LWQS01000054.1"/>
</dbReference>
<dbReference type="Pfam" id="PF13361">
    <property type="entry name" value="UvrD_C"/>
    <property type="match status" value="2"/>
</dbReference>
<protein>
    <recommendedName>
        <fullName evidence="9">DNA 3'-5' helicase</fullName>
        <ecNumber evidence="9">5.6.2.4</ecNumber>
    </recommendedName>
</protein>
<accession>A0A178M9R8</accession>
<keyword evidence="3 11" id="KW-0378">Hydrolase</keyword>
<evidence type="ECO:0000256" key="3">
    <source>
        <dbReference type="ARBA" id="ARBA00022801"/>
    </source>
</evidence>
<dbReference type="CDD" id="cd17932">
    <property type="entry name" value="DEXQc_UvrD"/>
    <property type="match status" value="1"/>
</dbReference>
<dbReference type="Gene3D" id="3.40.50.300">
    <property type="entry name" value="P-loop containing nucleotide triphosphate hydrolases"/>
    <property type="match status" value="2"/>
</dbReference>
<feature type="coiled-coil region" evidence="12">
    <location>
        <begin position="330"/>
        <end position="357"/>
    </location>
</feature>
<dbReference type="SUPFAM" id="SSF52540">
    <property type="entry name" value="P-loop containing nucleoside triphosphate hydrolases"/>
    <property type="match status" value="1"/>
</dbReference>
<dbReference type="AlphaFoldDB" id="A0A178M9R8"/>
<evidence type="ECO:0000259" key="14">
    <source>
        <dbReference type="PROSITE" id="PS51217"/>
    </source>
</evidence>
<comment type="catalytic activity">
    <reaction evidence="10">
        <text>ATP + H2O = ADP + phosphate + H(+)</text>
        <dbReference type="Rhea" id="RHEA:13065"/>
        <dbReference type="ChEBI" id="CHEBI:15377"/>
        <dbReference type="ChEBI" id="CHEBI:15378"/>
        <dbReference type="ChEBI" id="CHEBI:30616"/>
        <dbReference type="ChEBI" id="CHEBI:43474"/>
        <dbReference type="ChEBI" id="CHEBI:456216"/>
        <dbReference type="EC" id="5.6.2.4"/>
    </reaction>
</comment>
<dbReference type="GO" id="GO:0033202">
    <property type="term" value="C:DNA helicase complex"/>
    <property type="evidence" value="ECO:0007669"/>
    <property type="project" value="TreeGrafter"/>
</dbReference>
<dbReference type="EMBL" id="LWQS01000054">
    <property type="protein sequence ID" value="OAN45492.1"/>
    <property type="molecule type" value="Genomic_DNA"/>
</dbReference>
<dbReference type="InterPro" id="IPR014017">
    <property type="entry name" value="DNA_helicase_UvrD-like_C"/>
</dbReference>
<evidence type="ECO:0000256" key="5">
    <source>
        <dbReference type="ARBA" id="ARBA00022840"/>
    </source>
</evidence>
<sequence>MEQLNHLNPAQRAAVTAPIGPVLVKAGAGSGKTRVLTLRIAYLITHYGVSPSQILAVTFTNKAAREMRERLRGLLGARIRGLTSGTFHAVCTRILRESIEGRLKGYTASFSIYAGDEQLQLAAEALAGVTETPPRMIEADEVLRLISRAKSRMLTPRLMARFAADPLDRFVAACYRRYQRALEQANALDFDDLILTAYRLLSEDHDLLATYQQRWSHVLVDEYQDTDPSQHALIELLTRPTANRPRSLFVVGDAMQSIYGFRNADHSIISRFATDFPDAQVIELATNYRSRQPILDAAYAIIRHSRSVAPMQLRAAATVAAERCVLISEAKDSREEAEQVARSIAELQRQGRRLREVAVLFRTRHMSRPLEQALRHARLPYVVRGGVSFFDRAVVRDALAYLRCIANPADSLSLTRIANVPARGLGGQALATIAAFAAAQAIPLSEALGHAAAIPGLSPRAVEGARRLFALLQRWRRLATGTMPPDHLLADVLEQSGYMAALAERFDAEELAEARAHLQELLRAAEEHTELSSFLQEVALMTNTDDDDDDRDRVQLLTIHAAKGLEWPFVFVVGLEEGTLPHERSLGDSASLEEERRLCYVAITRAAERLYLSWTSSRNRGQRLKPSRFLDEIIAFGRERTGASRATPP</sequence>
<dbReference type="Gene3D" id="1.10.486.10">
    <property type="entry name" value="PCRA, domain 4"/>
    <property type="match status" value="1"/>
</dbReference>
<name>A0A178M9R8_9CHLR</name>
<keyword evidence="16" id="KW-1185">Reference proteome</keyword>
<dbReference type="InterPro" id="IPR000212">
    <property type="entry name" value="DNA_helicase_UvrD/REP"/>
</dbReference>
<feature type="domain" description="UvrD-like helicase ATP-binding" evidence="13">
    <location>
        <begin position="5"/>
        <end position="291"/>
    </location>
</feature>
<dbReference type="GO" id="GO:0005524">
    <property type="term" value="F:ATP binding"/>
    <property type="evidence" value="ECO:0007669"/>
    <property type="project" value="UniProtKB-UniRule"/>
</dbReference>
<dbReference type="InterPro" id="IPR013986">
    <property type="entry name" value="DExx_box_DNA_helicase_dom_sf"/>
</dbReference>
<evidence type="ECO:0000313" key="15">
    <source>
        <dbReference type="EMBL" id="OAN45492.1"/>
    </source>
</evidence>
<feature type="domain" description="UvrD-like helicase C-terminal" evidence="14">
    <location>
        <begin position="292"/>
        <end position="564"/>
    </location>
</feature>
<evidence type="ECO:0000256" key="4">
    <source>
        <dbReference type="ARBA" id="ARBA00022806"/>
    </source>
</evidence>
<proteinExistence type="inferred from homology"/>
<feature type="binding site" evidence="11">
    <location>
        <begin position="26"/>
        <end position="33"/>
    </location>
    <ligand>
        <name>ATP</name>
        <dbReference type="ChEBI" id="CHEBI:30616"/>
    </ligand>
</feature>
<dbReference type="GO" id="GO:0000725">
    <property type="term" value="P:recombinational repair"/>
    <property type="evidence" value="ECO:0007669"/>
    <property type="project" value="TreeGrafter"/>
</dbReference>